<dbReference type="CDD" id="cd09080">
    <property type="entry name" value="TDP2"/>
    <property type="match status" value="1"/>
</dbReference>
<organism evidence="10 11">
    <name type="scientific">Mycolicibacterium frederiksbergense</name>
    <dbReference type="NCBI Taxonomy" id="117567"/>
    <lineage>
        <taxon>Bacteria</taxon>
        <taxon>Bacillati</taxon>
        <taxon>Actinomycetota</taxon>
        <taxon>Actinomycetes</taxon>
        <taxon>Mycobacteriales</taxon>
        <taxon>Mycobacteriaceae</taxon>
        <taxon>Mycolicibacterium</taxon>
    </lineage>
</organism>
<evidence type="ECO:0000256" key="3">
    <source>
        <dbReference type="ARBA" id="ARBA00022722"/>
    </source>
</evidence>
<dbReference type="PANTHER" id="PTHR15822">
    <property type="entry name" value="TRAF AND TNF RECEPTOR-ASSOCIATED PROTEIN"/>
    <property type="match status" value="1"/>
</dbReference>
<keyword evidence="6" id="KW-0378">Hydrolase</keyword>
<dbReference type="Pfam" id="PF03372">
    <property type="entry name" value="Exo_endo_phos"/>
    <property type="match status" value="1"/>
</dbReference>
<proteinExistence type="predicted"/>
<dbReference type="GO" id="GO:0004519">
    <property type="term" value="F:endonuclease activity"/>
    <property type="evidence" value="ECO:0007669"/>
    <property type="project" value="UniProtKB-KW"/>
</dbReference>
<evidence type="ECO:0000256" key="7">
    <source>
        <dbReference type="ARBA" id="ARBA00022842"/>
    </source>
</evidence>
<gene>
    <name evidence="10" type="ORF">EXE63_28255</name>
</gene>
<dbReference type="Proteomes" id="UP000501849">
    <property type="component" value="Chromosome"/>
</dbReference>
<dbReference type="GO" id="GO:0003697">
    <property type="term" value="F:single-stranded DNA binding"/>
    <property type="evidence" value="ECO:0007669"/>
    <property type="project" value="TreeGrafter"/>
</dbReference>
<dbReference type="AlphaFoldDB" id="A0A6H0SDE9"/>
<dbReference type="KEGG" id="mfre:EXE63_28255"/>
<name>A0A6H0SDE9_9MYCO</name>
<dbReference type="GO" id="GO:0005737">
    <property type="term" value="C:cytoplasm"/>
    <property type="evidence" value="ECO:0007669"/>
    <property type="project" value="TreeGrafter"/>
</dbReference>
<keyword evidence="11" id="KW-1185">Reference proteome</keyword>
<keyword evidence="5" id="KW-0227">DNA damage</keyword>
<dbReference type="EMBL" id="CP038799">
    <property type="protein sequence ID" value="QIV84335.1"/>
    <property type="molecule type" value="Genomic_DNA"/>
</dbReference>
<protein>
    <submittedName>
        <fullName evidence="10">Endonuclease</fullName>
    </submittedName>
</protein>
<dbReference type="GO" id="GO:0070260">
    <property type="term" value="F:5'-tyrosyl-DNA phosphodiesterase activity"/>
    <property type="evidence" value="ECO:0007669"/>
    <property type="project" value="TreeGrafter"/>
</dbReference>
<evidence type="ECO:0000313" key="11">
    <source>
        <dbReference type="Proteomes" id="UP000501849"/>
    </source>
</evidence>
<keyword evidence="7" id="KW-0460">Magnesium</keyword>
<dbReference type="SUPFAM" id="SSF56219">
    <property type="entry name" value="DNase I-like"/>
    <property type="match status" value="1"/>
</dbReference>
<keyword evidence="4" id="KW-0479">Metal-binding</keyword>
<keyword evidence="8" id="KW-0234">DNA repair</keyword>
<dbReference type="InterPro" id="IPR051547">
    <property type="entry name" value="TDP2-like"/>
</dbReference>
<evidence type="ECO:0000256" key="1">
    <source>
        <dbReference type="ARBA" id="ARBA00001936"/>
    </source>
</evidence>
<evidence type="ECO:0000313" key="10">
    <source>
        <dbReference type="EMBL" id="QIV84335.1"/>
    </source>
</evidence>
<evidence type="ECO:0000256" key="4">
    <source>
        <dbReference type="ARBA" id="ARBA00022723"/>
    </source>
</evidence>
<evidence type="ECO:0000256" key="2">
    <source>
        <dbReference type="ARBA" id="ARBA00001946"/>
    </source>
</evidence>
<dbReference type="Gene3D" id="3.60.10.10">
    <property type="entry name" value="Endonuclease/exonuclease/phosphatase"/>
    <property type="match status" value="1"/>
</dbReference>
<dbReference type="PANTHER" id="PTHR15822:SF4">
    <property type="entry name" value="TYROSYL-DNA PHOSPHODIESTERASE 2"/>
    <property type="match status" value="1"/>
</dbReference>
<sequence>MDRLWHSYFRRPAHVPVLRFDPGRQRWITARETATPCHVDRLTVTTYNIWFNDKHARQRHRTIADLLSRESPDIMAFQEVTPDALTVFGEQPWIREHYRSAAVVGGRRGNYGMLLLSRVPVDSVTYTPLPTRLSRGYLTAQLTVNGERLTVVGIHLESGKASASLRARQLGRIFASQRDAENVVMLGDFNIRDSENAIIDPDYRDAWPVLRPGEPGYTEDTTINHMRFDMKDKRRHVRFDRVLTTGDAWVPESIELLGREPISAALPRVFPSDHFGVRCVLRRR</sequence>
<evidence type="ECO:0000256" key="6">
    <source>
        <dbReference type="ARBA" id="ARBA00022801"/>
    </source>
</evidence>
<evidence type="ECO:0000256" key="5">
    <source>
        <dbReference type="ARBA" id="ARBA00022763"/>
    </source>
</evidence>
<evidence type="ECO:0000256" key="8">
    <source>
        <dbReference type="ARBA" id="ARBA00023204"/>
    </source>
</evidence>
<evidence type="ECO:0000259" key="9">
    <source>
        <dbReference type="Pfam" id="PF03372"/>
    </source>
</evidence>
<dbReference type="InterPro" id="IPR036691">
    <property type="entry name" value="Endo/exonu/phosph_ase_sf"/>
</dbReference>
<dbReference type="GO" id="GO:0006302">
    <property type="term" value="P:double-strand break repair"/>
    <property type="evidence" value="ECO:0007669"/>
    <property type="project" value="TreeGrafter"/>
</dbReference>
<keyword evidence="3" id="KW-0540">Nuclease</keyword>
<dbReference type="RefSeq" id="WP_168144671.1">
    <property type="nucleotide sequence ID" value="NZ_CP038799.1"/>
</dbReference>
<dbReference type="InterPro" id="IPR005135">
    <property type="entry name" value="Endo/exonuclease/phosphatase"/>
</dbReference>
<comment type="cofactor">
    <cofactor evidence="1">
        <name>Mn(2+)</name>
        <dbReference type="ChEBI" id="CHEBI:29035"/>
    </cofactor>
</comment>
<dbReference type="GO" id="GO:0046872">
    <property type="term" value="F:metal ion binding"/>
    <property type="evidence" value="ECO:0007669"/>
    <property type="project" value="UniProtKB-KW"/>
</dbReference>
<accession>A0A6H0SDE9</accession>
<feature type="domain" description="Endonuclease/exonuclease/phosphatase" evidence="9">
    <location>
        <begin position="46"/>
        <end position="274"/>
    </location>
</feature>
<reference evidence="10 11" key="1">
    <citation type="submission" date="2019-04" db="EMBL/GenBank/DDBJ databases">
        <title>Draft, Whole-Genome Sequence of the Anthracene-degrading Mycobacterium frederiksbergense LB501T, Isolated from a Polycyclic Aromatic Hydrocarbon (PAH)-Contaminated Soil.</title>
        <authorList>
            <person name="Augelletti F."/>
        </authorList>
    </citation>
    <scope>NUCLEOTIDE SEQUENCE [LARGE SCALE GENOMIC DNA]</scope>
    <source>
        <strain evidence="10 11">LB 501T</strain>
    </source>
</reference>
<keyword evidence="10" id="KW-0255">Endonuclease</keyword>
<comment type="cofactor">
    <cofactor evidence="2">
        <name>Mg(2+)</name>
        <dbReference type="ChEBI" id="CHEBI:18420"/>
    </cofactor>
</comment>